<evidence type="ECO:0000256" key="2">
    <source>
        <dbReference type="ARBA" id="ARBA00022801"/>
    </source>
</evidence>
<evidence type="ECO:0000256" key="3">
    <source>
        <dbReference type="SAM" id="Phobius"/>
    </source>
</evidence>
<reference evidence="5" key="1">
    <citation type="submission" date="2015-10" db="EMBL/GenBank/DDBJ databases">
        <title>Draft genome sequence of Salegentibacter mishustinae KCTC 12263.</title>
        <authorList>
            <person name="Lin W."/>
            <person name="Zheng Q."/>
        </authorList>
    </citation>
    <scope>NUCLEOTIDE SEQUENCE [LARGE SCALE GENOMIC DNA]</scope>
    <source>
        <strain evidence="5">KCTC 12263</strain>
    </source>
</reference>
<dbReference type="GO" id="GO:0008758">
    <property type="term" value="F:UDP-2,3-diacylglucosamine hydrolase activity"/>
    <property type="evidence" value="ECO:0007669"/>
    <property type="project" value="TreeGrafter"/>
</dbReference>
<gene>
    <name evidence="5" type="ORF">APR42_09375</name>
</gene>
<evidence type="ECO:0000256" key="1">
    <source>
        <dbReference type="ARBA" id="ARBA00022723"/>
    </source>
</evidence>
<dbReference type="PANTHER" id="PTHR31302:SF31">
    <property type="entry name" value="PHOSPHODIESTERASE YAEI"/>
    <property type="match status" value="1"/>
</dbReference>
<dbReference type="AlphaFoldDB" id="A0A0Q9Z4Y5"/>
<feature type="transmembrane region" description="Helical" evidence="3">
    <location>
        <begin position="63"/>
        <end position="84"/>
    </location>
</feature>
<dbReference type="InterPro" id="IPR029052">
    <property type="entry name" value="Metallo-depent_PP-like"/>
</dbReference>
<feature type="transmembrane region" description="Helical" evidence="3">
    <location>
        <begin position="114"/>
        <end position="135"/>
    </location>
</feature>
<evidence type="ECO:0000259" key="4">
    <source>
        <dbReference type="Pfam" id="PF00149"/>
    </source>
</evidence>
<organism evidence="5 6">
    <name type="scientific">Salegentibacter mishustinae</name>
    <dbReference type="NCBI Taxonomy" id="270918"/>
    <lineage>
        <taxon>Bacteria</taxon>
        <taxon>Pseudomonadati</taxon>
        <taxon>Bacteroidota</taxon>
        <taxon>Flavobacteriia</taxon>
        <taxon>Flavobacteriales</taxon>
        <taxon>Flavobacteriaceae</taxon>
        <taxon>Salegentibacter</taxon>
    </lineage>
</organism>
<comment type="caution">
    <text evidence="5">The sequence shown here is derived from an EMBL/GenBank/DDBJ whole genome shotgun (WGS) entry which is preliminary data.</text>
</comment>
<dbReference type="GO" id="GO:0046872">
    <property type="term" value="F:metal ion binding"/>
    <property type="evidence" value="ECO:0007669"/>
    <property type="project" value="UniProtKB-KW"/>
</dbReference>
<dbReference type="Proteomes" id="UP000051643">
    <property type="component" value="Unassembled WGS sequence"/>
</dbReference>
<dbReference type="InterPro" id="IPR004843">
    <property type="entry name" value="Calcineurin-like_PHP"/>
</dbReference>
<dbReference type="InterPro" id="IPR051158">
    <property type="entry name" value="Metallophosphoesterase_sf"/>
</dbReference>
<proteinExistence type="predicted"/>
<dbReference type="PANTHER" id="PTHR31302">
    <property type="entry name" value="TRANSMEMBRANE PROTEIN WITH METALLOPHOSPHOESTERASE DOMAIN-RELATED"/>
    <property type="match status" value="1"/>
</dbReference>
<dbReference type="OrthoDB" id="9780884at2"/>
<sequence>MRWIIFIVFFLLIEIYAYQALKTITRNYWVVILYFVVTLAVFANFLYQWLTPVEGSVLTGARGYAFGFLLSVLLFKLILTLIMFGEDIFRLGAGGFEKLFSVKGEFSMPSRRKFLSQLAMGIAAIPLASVLYGMYQGRYNFRVLNYTLYFDDLPEAFDGYRLAQISDIHSGSFDNKKKIKYGVDLLNEQETDMVVFTGDLVNNEASEMEPWKELFGQIKAKDGVYSILGNHDYGDYKSWSSPEAKKQNLDTLKDTHAKMGWKLLLNEHKLIERNGEKIALVGVENWGAGGFKKEGDLDKAGAGLSEKDFKVLLSHDPSYWQEKIKKDKNNYHLTLSGHTHGMQFGIEIPGWFKWSPVQYRYQNWAGIYEEFGRYINVNRGFGYLAFPGRVGIWPEISVIELKKGPKPA</sequence>
<dbReference type="CDD" id="cd07385">
    <property type="entry name" value="MPP_YkuE_C"/>
    <property type="match status" value="1"/>
</dbReference>
<keyword evidence="3" id="KW-0812">Transmembrane</keyword>
<name>A0A0Q9Z4Y5_9FLAO</name>
<keyword evidence="3" id="KW-0472">Membrane</keyword>
<accession>A0A0Q9Z4Y5</accession>
<keyword evidence="1" id="KW-0479">Metal-binding</keyword>
<keyword evidence="3" id="KW-1133">Transmembrane helix</keyword>
<dbReference type="RefSeq" id="WP_057482620.1">
    <property type="nucleotide sequence ID" value="NZ_BMWR01000004.1"/>
</dbReference>
<evidence type="ECO:0000313" key="5">
    <source>
        <dbReference type="EMBL" id="KRG27948.1"/>
    </source>
</evidence>
<dbReference type="GO" id="GO:0009245">
    <property type="term" value="P:lipid A biosynthetic process"/>
    <property type="evidence" value="ECO:0007669"/>
    <property type="project" value="TreeGrafter"/>
</dbReference>
<dbReference type="Pfam" id="PF00149">
    <property type="entry name" value="Metallophos"/>
    <property type="match status" value="1"/>
</dbReference>
<feature type="transmembrane region" description="Helical" evidence="3">
    <location>
        <begin position="27"/>
        <end position="51"/>
    </location>
</feature>
<keyword evidence="6" id="KW-1185">Reference proteome</keyword>
<dbReference type="STRING" id="270918.APR42_09375"/>
<dbReference type="SUPFAM" id="SSF56300">
    <property type="entry name" value="Metallo-dependent phosphatases"/>
    <property type="match status" value="1"/>
</dbReference>
<evidence type="ECO:0000313" key="6">
    <source>
        <dbReference type="Proteomes" id="UP000051643"/>
    </source>
</evidence>
<dbReference type="GO" id="GO:0016020">
    <property type="term" value="C:membrane"/>
    <property type="evidence" value="ECO:0007669"/>
    <property type="project" value="GOC"/>
</dbReference>
<protein>
    <submittedName>
        <fullName evidence="5">Phosphoesterase</fullName>
    </submittedName>
</protein>
<dbReference type="Gene3D" id="3.60.21.10">
    <property type="match status" value="1"/>
</dbReference>
<dbReference type="EMBL" id="LKTP01000034">
    <property type="protein sequence ID" value="KRG27948.1"/>
    <property type="molecule type" value="Genomic_DNA"/>
</dbReference>
<feature type="domain" description="Calcineurin-like phosphoesterase" evidence="4">
    <location>
        <begin position="161"/>
        <end position="341"/>
    </location>
</feature>
<keyword evidence="2" id="KW-0378">Hydrolase</keyword>